<sequence>MSENEMIVCLFDELVNAESYNFPPKGRMDITYALGVYIIFNQARTVIHVGRSLSGKKGICQRLNDHLAGNSSFVREFLNSDKNNLRNGYTFKFIVVADNRTRALLEYFTIGKLCPLHLGLGVSRKLSV</sequence>
<dbReference type="InterPro" id="IPR035901">
    <property type="entry name" value="GIY-YIG_endonuc_sf"/>
</dbReference>
<gene>
    <name evidence="1" type="ORF">Mucpa_3439</name>
</gene>
<dbReference type="AlphaFoldDB" id="H1YIC5"/>
<dbReference type="OrthoDB" id="9255895at2"/>
<dbReference type="SUPFAM" id="SSF82771">
    <property type="entry name" value="GIY-YIG endonuclease"/>
    <property type="match status" value="1"/>
</dbReference>
<protein>
    <recommendedName>
        <fullName evidence="3">GIY-YIG domain-containing protein</fullName>
    </recommendedName>
</protein>
<dbReference type="STRING" id="714943.Mucpa_3439"/>
<dbReference type="HOGENOM" id="CLU_1980068_0_0_10"/>
<dbReference type="eggNOG" id="ENOG502ZHPM">
    <property type="taxonomic scope" value="Bacteria"/>
</dbReference>
<dbReference type="Proteomes" id="UP000002774">
    <property type="component" value="Chromosome"/>
</dbReference>
<proteinExistence type="predicted"/>
<name>H1YIC5_9SPHI</name>
<evidence type="ECO:0008006" key="3">
    <source>
        <dbReference type="Google" id="ProtNLM"/>
    </source>
</evidence>
<keyword evidence="2" id="KW-1185">Reference proteome</keyword>
<organism evidence="1 2">
    <name type="scientific">Mucilaginibacter paludis DSM 18603</name>
    <dbReference type="NCBI Taxonomy" id="714943"/>
    <lineage>
        <taxon>Bacteria</taxon>
        <taxon>Pseudomonadati</taxon>
        <taxon>Bacteroidota</taxon>
        <taxon>Sphingobacteriia</taxon>
        <taxon>Sphingobacteriales</taxon>
        <taxon>Sphingobacteriaceae</taxon>
        <taxon>Mucilaginibacter</taxon>
    </lineage>
</organism>
<dbReference type="EMBL" id="CM001403">
    <property type="protein sequence ID" value="EHQ27538.1"/>
    <property type="molecule type" value="Genomic_DNA"/>
</dbReference>
<evidence type="ECO:0000313" key="1">
    <source>
        <dbReference type="EMBL" id="EHQ27538.1"/>
    </source>
</evidence>
<dbReference type="RefSeq" id="WP_008508022.1">
    <property type="nucleotide sequence ID" value="NZ_CM001403.1"/>
</dbReference>
<accession>H1YIC5</accession>
<reference evidence="1" key="1">
    <citation type="submission" date="2011-09" db="EMBL/GenBank/DDBJ databases">
        <title>The permanent draft genome of Mucilaginibacter paludis DSM 18603.</title>
        <authorList>
            <consortium name="US DOE Joint Genome Institute (JGI-PGF)"/>
            <person name="Lucas S."/>
            <person name="Han J."/>
            <person name="Lapidus A."/>
            <person name="Bruce D."/>
            <person name="Goodwin L."/>
            <person name="Pitluck S."/>
            <person name="Peters L."/>
            <person name="Kyrpides N."/>
            <person name="Mavromatis K."/>
            <person name="Ivanova N."/>
            <person name="Mikhailova N."/>
            <person name="Held B."/>
            <person name="Detter J.C."/>
            <person name="Tapia R."/>
            <person name="Han C."/>
            <person name="Land M."/>
            <person name="Hauser L."/>
            <person name="Markowitz V."/>
            <person name="Cheng J.-F."/>
            <person name="Hugenholtz P."/>
            <person name="Woyke T."/>
            <person name="Wu D."/>
            <person name="Tindall B."/>
            <person name="Brambilla E."/>
            <person name="Klenk H.-P."/>
            <person name="Eisen J.A."/>
        </authorList>
    </citation>
    <scope>NUCLEOTIDE SEQUENCE [LARGE SCALE GENOMIC DNA]</scope>
    <source>
        <strain evidence="1">DSM 18603</strain>
    </source>
</reference>
<evidence type="ECO:0000313" key="2">
    <source>
        <dbReference type="Proteomes" id="UP000002774"/>
    </source>
</evidence>